<feature type="transmembrane region" description="Helical" evidence="8">
    <location>
        <begin position="129"/>
        <end position="152"/>
    </location>
</feature>
<dbReference type="Proteomes" id="UP001055153">
    <property type="component" value="Unassembled WGS sequence"/>
</dbReference>
<feature type="transmembrane region" description="Helical" evidence="8">
    <location>
        <begin position="96"/>
        <end position="117"/>
    </location>
</feature>
<evidence type="ECO:0000256" key="3">
    <source>
        <dbReference type="ARBA" id="ARBA00022692"/>
    </source>
</evidence>
<dbReference type="SUPFAM" id="SSF81345">
    <property type="entry name" value="ABC transporter involved in vitamin B12 uptake, BtuC"/>
    <property type="match status" value="1"/>
</dbReference>
<feature type="compositionally biased region" description="Basic and acidic residues" evidence="7">
    <location>
        <begin position="295"/>
        <end position="305"/>
    </location>
</feature>
<comment type="similarity">
    <text evidence="2 6">Belongs to the ABC-3 integral membrane protein family.</text>
</comment>
<evidence type="ECO:0000256" key="7">
    <source>
        <dbReference type="SAM" id="MobiDB-lite"/>
    </source>
</evidence>
<dbReference type="CDD" id="cd06550">
    <property type="entry name" value="TM_ABC_iron-siderophores_like"/>
    <property type="match status" value="1"/>
</dbReference>
<protein>
    <submittedName>
        <fullName evidence="9">Manganese transport system membrane protein MntB</fullName>
    </submittedName>
</protein>
<evidence type="ECO:0000256" key="5">
    <source>
        <dbReference type="ARBA" id="ARBA00023136"/>
    </source>
</evidence>
<keyword evidence="10" id="KW-1185">Reference proteome</keyword>
<feature type="transmembrane region" description="Helical" evidence="8">
    <location>
        <begin position="222"/>
        <end position="243"/>
    </location>
</feature>
<keyword evidence="5 8" id="KW-0472">Membrane</keyword>
<dbReference type="PANTHER" id="PTHR30477">
    <property type="entry name" value="ABC-TRANSPORTER METAL-BINDING PROTEIN"/>
    <property type="match status" value="1"/>
</dbReference>
<evidence type="ECO:0000256" key="1">
    <source>
        <dbReference type="ARBA" id="ARBA00004141"/>
    </source>
</evidence>
<evidence type="ECO:0000313" key="9">
    <source>
        <dbReference type="EMBL" id="GJE03450.1"/>
    </source>
</evidence>
<feature type="transmembrane region" description="Helical" evidence="8">
    <location>
        <begin position="20"/>
        <end position="39"/>
    </location>
</feature>
<dbReference type="InterPro" id="IPR037294">
    <property type="entry name" value="ABC_BtuC-like"/>
</dbReference>
<feature type="transmembrane region" description="Helical" evidence="8">
    <location>
        <begin position="197"/>
        <end position="215"/>
    </location>
</feature>
<evidence type="ECO:0000256" key="6">
    <source>
        <dbReference type="RuleBase" id="RU003943"/>
    </source>
</evidence>
<dbReference type="EMBL" id="BPQQ01000077">
    <property type="protein sequence ID" value="GJE03450.1"/>
    <property type="molecule type" value="Genomic_DNA"/>
</dbReference>
<gene>
    <name evidence="9" type="primary">mntB_4</name>
    <name evidence="9" type="ORF">GMJLKIPL_5405</name>
</gene>
<keyword evidence="6" id="KW-0813">Transport</keyword>
<name>A0ABQ4SJS2_9HYPH</name>
<organism evidence="9 10">
    <name type="scientific">Methylobacterium isbiliense</name>
    <dbReference type="NCBI Taxonomy" id="315478"/>
    <lineage>
        <taxon>Bacteria</taxon>
        <taxon>Pseudomonadati</taxon>
        <taxon>Pseudomonadota</taxon>
        <taxon>Alphaproteobacteria</taxon>
        <taxon>Hyphomicrobiales</taxon>
        <taxon>Methylobacteriaceae</taxon>
        <taxon>Methylobacterium</taxon>
    </lineage>
</organism>
<sequence>MSLLDALLLPLQFAFMRDALLICVLVAVPSALLSCFLVLKGWSLMGDAISHAVLPGVVLAYIAGLPLAVGAFAAGMTCALATGYLAGNSRVKQDTVMGVVFSGLFGLGIVLHTKIRADVHLDHILFGDMLGVGLADVVESGLIAAVATGVLLAKWRDLMLHAFDPAQARALGLPVRWLHYGLLTLLSLTIVGALKAVGIILVIALLIAPGAIAFLTTRRFGAMLGVAVLVAVACSLAGVYLSFFLDSAPAPTIVLLMSLIFVAVLLRPRGAAARPAPDAPGRAPGPLSRAGEGIGDPHGKEGPGA</sequence>
<reference evidence="9" key="2">
    <citation type="submission" date="2021-08" db="EMBL/GenBank/DDBJ databases">
        <authorList>
            <person name="Tani A."/>
            <person name="Ola A."/>
            <person name="Ogura Y."/>
            <person name="Katsura K."/>
            <person name="Hayashi T."/>
        </authorList>
    </citation>
    <scope>NUCLEOTIDE SEQUENCE</scope>
    <source>
        <strain evidence="9">DSM 17168</strain>
    </source>
</reference>
<accession>A0ABQ4SJS2</accession>
<comment type="subcellular location">
    <subcellularLocation>
        <location evidence="6">Cell membrane</location>
        <topology evidence="6">Multi-pass membrane protein</topology>
    </subcellularLocation>
    <subcellularLocation>
        <location evidence="1">Membrane</location>
        <topology evidence="1">Multi-pass membrane protein</topology>
    </subcellularLocation>
</comment>
<feature type="transmembrane region" description="Helical" evidence="8">
    <location>
        <begin position="173"/>
        <end position="191"/>
    </location>
</feature>
<evidence type="ECO:0000313" key="10">
    <source>
        <dbReference type="Proteomes" id="UP001055153"/>
    </source>
</evidence>
<comment type="caution">
    <text evidence="9">The sequence shown here is derived from an EMBL/GenBank/DDBJ whole genome shotgun (WGS) entry which is preliminary data.</text>
</comment>
<dbReference type="Pfam" id="PF00950">
    <property type="entry name" value="ABC-3"/>
    <property type="match status" value="1"/>
</dbReference>
<evidence type="ECO:0000256" key="4">
    <source>
        <dbReference type="ARBA" id="ARBA00022989"/>
    </source>
</evidence>
<evidence type="ECO:0000256" key="2">
    <source>
        <dbReference type="ARBA" id="ARBA00008034"/>
    </source>
</evidence>
<dbReference type="Gene3D" id="1.10.3470.10">
    <property type="entry name" value="ABC transporter involved in vitamin B12 uptake, BtuC"/>
    <property type="match status" value="1"/>
</dbReference>
<dbReference type="InterPro" id="IPR001626">
    <property type="entry name" value="ABC_TroCD"/>
</dbReference>
<feature type="transmembrane region" description="Helical" evidence="8">
    <location>
        <begin position="249"/>
        <end position="266"/>
    </location>
</feature>
<keyword evidence="3 6" id="KW-0812">Transmembrane</keyword>
<feature type="region of interest" description="Disordered" evidence="7">
    <location>
        <begin position="272"/>
        <end position="305"/>
    </location>
</feature>
<dbReference type="PANTHER" id="PTHR30477:SF24">
    <property type="entry name" value="IRON TRANSPORT SYSTEM MEMBRANE PROTEIN HI_0359-RELATED"/>
    <property type="match status" value="1"/>
</dbReference>
<reference evidence="9" key="1">
    <citation type="journal article" date="2021" name="Front. Microbiol.">
        <title>Comprehensive Comparative Genomics and Phenotyping of Methylobacterium Species.</title>
        <authorList>
            <person name="Alessa O."/>
            <person name="Ogura Y."/>
            <person name="Fujitani Y."/>
            <person name="Takami H."/>
            <person name="Hayashi T."/>
            <person name="Sahin N."/>
            <person name="Tani A."/>
        </authorList>
    </citation>
    <scope>NUCLEOTIDE SEQUENCE</scope>
    <source>
        <strain evidence="9">DSM 17168</strain>
    </source>
</reference>
<keyword evidence="4 8" id="KW-1133">Transmembrane helix</keyword>
<feature type="compositionally biased region" description="Low complexity" evidence="7">
    <location>
        <begin position="272"/>
        <end position="286"/>
    </location>
</feature>
<evidence type="ECO:0000256" key="8">
    <source>
        <dbReference type="SAM" id="Phobius"/>
    </source>
</evidence>
<feature type="transmembrane region" description="Helical" evidence="8">
    <location>
        <begin position="59"/>
        <end position="84"/>
    </location>
</feature>
<proteinExistence type="inferred from homology"/>